<sequence length="503" mass="53187">PALTSLPANRIVLIGDSHAGQWFSAISRIAADRHLAVEERVKQGCPFADLEVTSPVLGRDYRECYTWRASVLDQLREESRPALIVVSELDWYAPPAQTKAAWNEPLQALAGLGVPIAAIHDTPKPDTDIPVCVSGSPHDWNACAFAKNSALATDPLTEDPRVTPIDFSSLLCPGDECPAVLDGVLLYRDDSHLTDAAAYLLTSRLAAQLPFASPWHTVFAADFQGPAGAPLPSRDWLIDTGHCYPGCPAPDWGTGEVETVTADPANVHLDGHGALQLTPLRAPDGTWTSGRIETRRSDFAAPPGGELRMSAELTLPDVTPADGAGYWPAFWALGSGVRDGSDPWPGGGEIDVLEALNGHPSLWSTLHCGTLPANAGLGKVPANPADPANPCHEPTGLTSAEHSCPSCASGQHEYSVDVDRSRTPEQIRWSVDGTEVFHLDATQVDPATWDAAVHHGFFVVLDLAVGGTFPGQVGGPAAAHPGPATVPGRPLTVTTLQVSTRQG</sequence>
<dbReference type="InterPro" id="IPR000757">
    <property type="entry name" value="Beta-glucanase-like"/>
</dbReference>
<evidence type="ECO:0000256" key="1">
    <source>
        <dbReference type="ARBA" id="ARBA00006865"/>
    </source>
</evidence>
<comment type="similarity">
    <text evidence="1">Belongs to the glycosyl hydrolase 16 family.</text>
</comment>
<organism evidence="3 4">
    <name type="scientific">Catenulispora pinistramenti</name>
    <dbReference type="NCBI Taxonomy" id="2705254"/>
    <lineage>
        <taxon>Bacteria</taxon>
        <taxon>Bacillati</taxon>
        <taxon>Actinomycetota</taxon>
        <taxon>Actinomycetes</taxon>
        <taxon>Catenulisporales</taxon>
        <taxon>Catenulisporaceae</taxon>
        <taxon>Catenulispora</taxon>
    </lineage>
</organism>
<dbReference type="PANTHER" id="PTHR10963:SF55">
    <property type="entry name" value="GLYCOSIDE HYDROLASE FAMILY 16 PROTEIN"/>
    <property type="match status" value="1"/>
</dbReference>
<dbReference type="PANTHER" id="PTHR10963">
    <property type="entry name" value="GLYCOSYL HYDROLASE-RELATED"/>
    <property type="match status" value="1"/>
</dbReference>
<name>A0ABS5L4Y9_9ACTN</name>
<accession>A0ABS5L4Y9</accession>
<dbReference type="SUPFAM" id="SSF49899">
    <property type="entry name" value="Concanavalin A-like lectins/glucanases"/>
    <property type="match status" value="1"/>
</dbReference>
<feature type="domain" description="GH16" evidence="2">
    <location>
        <begin position="224"/>
        <end position="503"/>
    </location>
</feature>
<evidence type="ECO:0000313" key="4">
    <source>
        <dbReference type="Proteomes" id="UP000730482"/>
    </source>
</evidence>
<dbReference type="Pfam" id="PF26113">
    <property type="entry name" value="GH16_XgeA"/>
    <property type="match status" value="1"/>
</dbReference>
<dbReference type="InterPro" id="IPR050546">
    <property type="entry name" value="Glycosyl_Hydrlase_16"/>
</dbReference>
<evidence type="ECO:0000259" key="2">
    <source>
        <dbReference type="PROSITE" id="PS51762"/>
    </source>
</evidence>
<dbReference type="Pfam" id="PF19040">
    <property type="entry name" value="SGNH"/>
    <property type="match status" value="1"/>
</dbReference>
<dbReference type="InterPro" id="IPR013320">
    <property type="entry name" value="ConA-like_dom_sf"/>
</dbReference>
<reference evidence="3 4" key="1">
    <citation type="submission" date="2020-02" db="EMBL/GenBank/DDBJ databases">
        <title>Acidophilic actinobacteria isolated from forest soil.</title>
        <authorList>
            <person name="Golinska P."/>
        </authorList>
    </citation>
    <scope>NUCLEOTIDE SEQUENCE [LARGE SCALE GENOMIC DNA]</scope>
    <source>
        <strain evidence="3 4">NL8</strain>
    </source>
</reference>
<dbReference type="RefSeq" id="WP_212019923.1">
    <property type="nucleotide sequence ID" value="NZ_JAAFYZ010000252.1"/>
</dbReference>
<protein>
    <submittedName>
        <fullName evidence="3">Family 16 glycosylhydrolase</fullName>
    </submittedName>
</protein>
<feature type="non-terminal residue" evidence="3">
    <location>
        <position position="1"/>
    </location>
</feature>
<keyword evidence="4" id="KW-1185">Reference proteome</keyword>
<dbReference type="EMBL" id="JAAFYZ010000252">
    <property type="protein sequence ID" value="MBS2553413.1"/>
    <property type="molecule type" value="Genomic_DNA"/>
</dbReference>
<gene>
    <name evidence="3" type="ORF">KGQ19_41825</name>
</gene>
<evidence type="ECO:0000313" key="3">
    <source>
        <dbReference type="EMBL" id="MBS2553413.1"/>
    </source>
</evidence>
<dbReference type="Proteomes" id="UP000730482">
    <property type="component" value="Unassembled WGS sequence"/>
</dbReference>
<dbReference type="Gene3D" id="2.60.120.200">
    <property type="match status" value="1"/>
</dbReference>
<dbReference type="PROSITE" id="PS51762">
    <property type="entry name" value="GH16_2"/>
    <property type="match status" value="1"/>
</dbReference>
<dbReference type="InterPro" id="IPR043968">
    <property type="entry name" value="SGNH"/>
</dbReference>
<comment type="caution">
    <text evidence="3">The sequence shown here is derived from an EMBL/GenBank/DDBJ whole genome shotgun (WGS) entry which is preliminary data.</text>
</comment>
<proteinExistence type="inferred from homology"/>